<evidence type="ECO:0000313" key="6">
    <source>
        <dbReference type="EMBL" id="TDE15569.1"/>
    </source>
</evidence>
<gene>
    <name evidence="6" type="ORF">E0F88_13785</name>
</gene>
<evidence type="ECO:0000256" key="3">
    <source>
        <dbReference type="ARBA" id="ARBA00022989"/>
    </source>
</evidence>
<evidence type="ECO:0000256" key="2">
    <source>
        <dbReference type="ARBA" id="ARBA00022692"/>
    </source>
</evidence>
<sequence length="135" mass="14577">MTTVSSSKSINTLLWAAQWLLAITLTWSALTKLLTPVNELAQMWPWVGQTPVVLVQFTGFSDMLGALGLLLPSLLRIKPILTPIAAVSIIVLMLCAALFHIVRGETSQIGVNIVFALIAAFTAWGRFGKSVITAK</sequence>
<dbReference type="RefSeq" id="WP_131958832.1">
    <property type="nucleotide sequence ID" value="NZ_SMFL01000004.1"/>
</dbReference>
<comment type="caution">
    <text evidence="6">The sequence shown here is derived from an EMBL/GenBank/DDBJ whole genome shotgun (WGS) entry which is preliminary data.</text>
</comment>
<comment type="subcellular location">
    <subcellularLocation>
        <location evidence="1">Membrane</location>
        <topology evidence="1">Multi-pass membrane protein</topology>
    </subcellularLocation>
</comment>
<reference evidence="6 7" key="1">
    <citation type="submission" date="2019-03" db="EMBL/GenBank/DDBJ databases">
        <title>Dyadobacter AR-3-6 sp. nov., isolated from arctic soil.</title>
        <authorList>
            <person name="Chaudhary D.K."/>
        </authorList>
    </citation>
    <scope>NUCLEOTIDE SEQUENCE [LARGE SCALE GENOMIC DNA]</scope>
    <source>
        <strain evidence="6 7">AR-3-6</strain>
    </source>
</reference>
<dbReference type="Pfam" id="PF13564">
    <property type="entry name" value="DoxX_2"/>
    <property type="match status" value="1"/>
</dbReference>
<protein>
    <submittedName>
        <fullName evidence="6">DoxX family protein</fullName>
    </submittedName>
</protein>
<dbReference type="InterPro" id="IPR032808">
    <property type="entry name" value="DoxX"/>
</dbReference>
<keyword evidence="7" id="KW-1185">Reference proteome</keyword>
<evidence type="ECO:0000256" key="4">
    <source>
        <dbReference type="ARBA" id="ARBA00023136"/>
    </source>
</evidence>
<keyword evidence="2 5" id="KW-0812">Transmembrane</keyword>
<name>A0A4R5DN16_9BACT</name>
<feature type="transmembrane region" description="Helical" evidence="5">
    <location>
        <begin position="52"/>
        <end position="71"/>
    </location>
</feature>
<dbReference type="OrthoDB" id="3385086at2"/>
<dbReference type="GO" id="GO:0016020">
    <property type="term" value="C:membrane"/>
    <property type="evidence" value="ECO:0007669"/>
    <property type="project" value="UniProtKB-SubCell"/>
</dbReference>
<keyword evidence="3 5" id="KW-1133">Transmembrane helix</keyword>
<dbReference type="Proteomes" id="UP000294850">
    <property type="component" value="Unassembled WGS sequence"/>
</dbReference>
<feature type="transmembrane region" description="Helical" evidence="5">
    <location>
        <begin position="80"/>
        <end position="102"/>
    </location>
</feature>
<evidence type="ECO:0000313" key="7">
    <source>
        <dbReference type="Proteomes" id="UP000294850"/>
    </source>
</evidence>
<evidence type="ECO:0000256" key="1">
    <source>
        <dbReference type="ARBA" id="ARBA00004141"/>
    </source>
</evidence>
<feature type="transmembrane region" description="Helical" evidence="5">
    <location>
        <begin position="108"/>
        <end position="127"/>
    </location>
</feature>
<dbReference type="EMBL" id="SMFL01000004">
    <property type="protein sequence ID" value="TDE15569.1"/>
    <property type="molecule type" value="Genomic_DNA"/>
</dbReference>
<evidence type="ECO:0000256" key="5">
    <source>
        <dbReference type="SAM" id="Phobius"/>
    </source>
</evidence>
<accession>A0A4R5DN16</accession>
<organism evidence="6 7">
    <name type="scientific">Dyadobacter psychrotolerans</name>
    <dbReference type="NCBI Taxonomy" id="2541721"/>
    <lineage>
        <taxon>Bacteria</taxon>
        <taxon>Pseudomonadati</taxon>
        <taxon>Bacteroidota</taxon>
        <taxon>Cytophagia</taxon>
        <taxon>Cytophagales</taxon>
        <taxon>Spirosomataceae</taxon>
        <taxon>Dyadobacter</taxon>
    </lineage>
</organism>
<dbReference type="AlphaFoldDB" id="A0A4R5DN16"/>
<proteinExistence type="predicted"/>
<keyword evidence="4 5" id="KW-0472">Membrane</keyword>